<evidence type="ECO:0000313" key="1">
    <source>
        <dbReference type="EMBL" id="KKR70527.1"/>
    </source>
</evidence>
<comment type="caution">
    <text evidence="1">The sequence shown here is derived from an EMBL/GenBank/DDBJ whole genome shotgun (WGS) entry which is preliminary data.</text>
</comment>
<gene>
    <name evidence="1" type="ORF">UU13_C0004G0023</name>
</gene>
<reference evidence="1 2" key="1">
    <citation type="journal article" date="2015" name="Nature">
        <title>rRNA introns, odd ribosomes, and small enigmatic genomes across a large radiation of phyla.</title>
        <authorList>
            <person name="Brown C.T."/>
            <person name="Hug L.A."/>
            <person name="Thomas B.C."/>
            <person name="Sharon I."/>
            <person name="Castelle C.J."/>
            <person name="Singh A."/>
            <person name="Wilkins M.J."/>
            <person name="Williams K.H."/>
            <person name="Banfield J.F."/>
        </authorList>
    </citation>
    <scope>NUCLEOTIDE SEQUENCE [LARGE SCALE GENOMIC DNA]</scope>
</reference>
<name>A0A0G0W5H7_9BACT</name>
<dbReference type="AlphaFoldDB" id="A0A0G0W5H7"/>
<protein>
    <recommendedName>
        <fullName evidence="3">DNA polymerase III delta N-terminal domain-containing protein</fullName>
    </recommendedName>
</protein>
<dbReference type="EMBL" id="LBZL01000004">
    <property type="protein sequence ID" value="KKR70527.1"/>
    <property type="molecule type" value="Genomic_DNA"/>
</dbReference>
<evidence type="ECO:0008006" key="3">
    <source>
        <dbReference type="Google" id="ProtNLM"/>
    </source>
</evidence>
<sequence length="215" mass="24940">MIYLFSGDDAKNKILNYEKFIKSIPKDTETFFISRNSFNPIQIESFYSGASLFSVLSAIIFQEIFEHEETRDFVLEKLGLMGESVNTFIFLEGKLNKPILDAFKKAKAELNIFELPKEKKEKYDNFLVANAFADKDKLNTWIYFRQAVDIGVSLEEIVGVLFWKIKDMTLKKNFSKFSEKQLKNFASRLSYLLPEARKKGLDAESALEQFLLEAF</sequence>
<dbReference type="Proteomes" id="UP000034452">
    <property type="component" value="Unassembled WGS sequence"/>
</dbReference>
<proteinExistence type="predicted"/>
<accession>A0A0G0W5H7</accession>
<evidence type="ECO:0000313" key="2">
    <source>
        <dbReference type="Proteomes" id="UP000034452"/>
    </source>
</evidence>
<organism evidence="1 2">
    <name type="scientific">Candidatus Nomurabacteria bacterium GW2011_GWB1_40_7</name>
    <dbReference type="NCBI Taxonomy" id="1618744"/>
    <lineage>
        <taxon>Bacteria</taxon>
        <taxon>Candidatus Nomuraibacteriota</taxon>
    </lineage>
</organism>